<feature type="domain" description="PaaD zinc beta ribbon" evidence="2">
    <location>
        <begin position="119"/>
        <end position="158"/>
    </location>
</feature>
<evidence type="ECO:0000313" key="3">
    <source>
        <dbReference type="EMBL" id="RPE13608.1"/>
    </source>
</evidence>
<dbReference type="SUPFAM" id="SSF117916">
    <property type="entry name" value="Fe-S cluster assembly (FSCA) domain-like"/>
    <property type="match status" value="1"/>
</dbReference>
<feature type="domain" description="MIP18 family-like" evidence="1">
    <location>
        <begin position="5"/>
        <end position="77"/>
    </location>
</feature>
<evidence type="ECO:0000313" key="4">
    <source>
        <dbReference type="Proteomes" id="UP000278351"/>
    </source>
</evidence>
<dbReference type="InterPro" id="IPR002744">
    <property type="entry name" value="MIP18-like"/>
</dbReference>
<dbReference type="EMBL" id="RPDH01000001">
    <property type="protein sequence ID" value="RPE13608.1"/>
    <property type="molecule type" value="Genomic_DNA"/>
</dbReference>
<dbReference type="InterPro" id="IPR052339">
    <property type="entry name" value="Fe-S_Maturation_MIP18"/>
</dbReference>
<name>A0A3N4Q072_9BACT</name>
<dbReference type="PANTHER" id="PTHR42831">
    <property type="entry name" value="FE-S PROTEIN MATURATION AUXILIARY FACTOR YITW"/>
    <property type="match status" value="1"/>
</dbReference>
<evidence type="ECO:0000259" key="1">
    <source>
        <dbReference type="Pfam" id="PF01883"/>
    </source>
</evidence>
<dbReference type="InterPro" id="IPR011883">
    <property type="entry name" value="PaaD-like"/>
</dbReference>
<keyword evidence="4" id="KW-1185">Reference proteome</keyword>
<dbReference type="Pfam" id="PF01883">
    <property type="entry name" value="FeS_assembly_P"/>
    <property type="match status" value="1"/>
</dbReference>
<dbReference type="Proteomes" id="UP000278351">
    <property type="component" value="Unassembled WGS sequence"/>
</dbReference>
<comment type="caution">
    <text evidence="3">The sequence shown here is derived from an EMBL/GenBank/DDBJ whole genome shotgun (WGS) entry which is preliminary data.</text>
</comment>
<dbReference type="Gene3D" id="3.30.300.130">
    <property type="entry name" value="Fe-S cluster assembly (FSCA)"/>
    <property type="match status" value="1"/>
</dbReference>
<evidence type="ECO:0000259" key="2">
    <source>
        <dbReference type="Pfam" id="PF23451"/>
    </source>
</evidence>
<gene>
    <name evidence="3" type="primary">paaJ</name>
    <name evidence="3" type="ORF">EGT74_08870</name>
</gene>
<dbReference type="AlphaFoldDB" id="A0A3N4Q072"/>
<dbReference type="RefSeq" id="WP_123846129.1">
    <property type="nucleotide sequence ID" value="NZ_RPDH01000001.1"/>
</dbReference>
<sequence length="161" mass="18010">MVISKENIYKALEQVMDPEIPVLNVLDLGMITAVELDGETVHVKMIPTFAACPAVDIIRRNIRTVLEKELNTPVTVEIDKTAHWSSNRMTDAARQKLLDFGIAAPQVHNGEAYSEILLQTPCPHCGSDNTYLRSPFGSTLCRAIHYCKDCGQVFEHFKPLE</sequence>
<reference evidence="3 4" key="1">
    <citation type="submission" date="2018-11" db="EMBL/GenBank/DDBJ databases">
        <title>Chitinophaga lutea sp.nov., isolate from arsenic contaminated soil.</title>
        <authorList>
            <person name="Zong Y."/>
        </authorList>
    </citation>
    <scope>NUCLEOTIDE SEQUENCE [LARGE SCALE GENOMIC DNA]</scope>
    <source>
        <strain evidence="3 4">ZY74</strain>
    </source>
</reference>
<dbReference type="OrthoDB" id="3684942at2"/>
<dbReference type="NCBIfam" id="TIGR02159">
    <property type="entry name" value="PA_CoA_Oxy4"/>
    <property type="match status" value="1"/>
</dbReference>
<dbReference type="PANTHER" id="PTHR42831:SF3">
    <property type="entry name" value="1,2-PHENYLACETYL-COA EPOXIDASE, SUBUNIT D-RELATED"/>
    <property type="match status" value="1"/>
</dbReference>
<organism evidence="3 4">
    <name type="scientific">Chitinophaga lutea</name>
    <dbReference type="NCBI Taxonomy" id="2488634"/>
    <lineage>
        <taxon>Bacteria</taxon>
        <taxon>Pseudomonadati</taxon>
        <taxon>Bacteroidota</taxon>
        <taxon>Chitinophagia</taxon>
        <taxon>Chitinophagales</taxon>
        <taxon>Chitinophagaceae</taxon>
        <taxon>Chitinophaga</taxon>
    </lineage>
</organism>
<dbReference type="InterPro" id="IPR034904">
    <property type="entry name" value="FSCA_dom_sf"/>
</dbReference>
<accession>A0A3N4Q072</accession>
<dbReference type="Pfam" id="PF23451">
    <property type="entry name" value="Zn_ribbon_PaaD"/>
    <property type="match status" value="1"/>
</dbReference>
<dbReference type="InterPro" id="IPR056572">
    <property type="entry name" value="Zn_ribbon_PaaD"/>
</dbReference>
<protein>
    <submittedName>
        <fullName evidence="3">Phenylacetate-CoA oxygenase subunit PaaJ</fullName>
    </submittedName>
</protein>
<proteinExistence type="predicted"/>